<dbReference type="FunCoup" id="A0A6P8H4U8">
    <property type="interactions" value="37"/>
</dbReference>
<reference evidence="3" key="1">
    <citation type="submission" date="2025-08" db="UniProtKB">
        <authorList>
            <consortium name="RefSeq"/>
        </authorList>
    </citation>
    <scope>IDENTIFICATION</scope>
    <source>
        <tissue evidence="3">Tentacle</tissue>
    </source>
</reference>
<dbReference type="InParanoid" id="A0A6P8H4U8"/>
<dbReference type="KEGG" id="aten:116288692"/>
<dbReference type="PANTHER" id="PTHR33560">
    <property type="entry name" value="PROTEIN FAM227B"/>
    <property type="match status" value="1"/>
</dbReference>
<name>A0A6P8H4U8_ACTTE</name>
<dbReference type="OrthoDB" id="192208at2759"/>
<evidence type="ECO:0000313" key="2">
    <source>
        <dbReference type="Proteomes" id="UP000515163"/>
    </source>
</evidence>
<dbReference type="GeneID" id="116288692"/>
<evidence type="ECO:0000256" key="1">
    <source>
        <dbReference type="ARBA" id="ARBA00008666"/>
    </source>
</evidence>
<keyword evidence="2" id="KW-1185">Reference proteome</keyword>
<proteinExistence type="inferred from homology"/>
<sequence length="605" mass="69634">MEPSRSTSPAVHMVTEGEKLPNILDRSSSFHQGGTVNDITWHISQLDMSLHDTNPQNQLVVDKYLKECGVQYEDDEEDFGYGRLVIDYKPPKPVTKAVTDKEQEVKEVKQFAGMYSVWTALQPTSHNPFEKNILKWKTNTSKKKAEKSKGMKPMLVELHVFPGYEEHELTPLPPPLVVKGVLEKVVNGQTDLKRKPRFKKYLVSMLMSKMSEAVTQDIFWWYFLDKYQSDKKIQELIFNRIAHNYVKLFFMAPMNEFRDTFFKCFPDLVSQAVYCTFCLAFPTSYKQFDTKFKEHLLQLVYQWMVGTKPVPHSWDKWNLNALEPSDMRKDEQIKKDASKGSLVNLPVDLTEENLSRQSSKNLPQILETKTNGLDSRFSNIKKKSLPSSIINKESPSFLSLPEEKRDLSNRLSVDSIAFPASTTSRTTVKESYSSMIQQAQRNAKKKQESHPVGKGPEFNRSVFDVYGHSPLVEQFLKKHQLAKDAGTGILVQRTEITALPPLEAETYKQLIKKSFKKTKEMCFNYKRLHEEDLKKRSQFARKHKEGYHDYVRRQNDLLSRQKDVKKISDLLVLELMKDGDEQSSGKAAAAISVAMGFTLPESKNS</sequence>
<dbReference type="PANTHER" id="PTHR33560:SF1">
    <property type="entry name" value="PROTEIN FAM227A"/>
    <property type="match status" value="1"/>
</dbReference>
<dbReference type="Proteomes" id="UP000515163">
    <property type="component" value="Unplaced"/>
</dbReference>
<accession>A0A6P8H4U8</accession>
<dbReference type="RefSeq" id="XP_031551369.1">
    <property type="nucleotide sequence ID" value="XM_031695509.1"/>
</dbReference>
<evidence type="ECO:0000313" key="3">
    <source>
        <dbReference type="RefSeq" id="XP_031551369.1"/>
    </source>
</evidence>
<dbReference type="Pfam" id="PF14922">
    <property type="entry name" value="FWWh"/>
    <property type="match status" value="1"/>
</dbReference>
<dbReference type="AlphaFoldDB" id="A0A6P8H4U8"/>
<protein>
    <submittedName>
        <fullName evidence="3">Protein FAM227B-like</fullName>
    </submittedName>
</protein>
<organism evidence="2 3">
    <name type="scientific">Actinia tenebrosa</name>
    <name type="common">Australian red waratah sea anemone</name>
    <dbReference type="NCBI Taxonomy" id="6105"/>
    <lineage>
        <taxon>Eukaryota</taxon>
        <taxon>Metazoa</taxon>
        <taxon>Cnidaria</taxon>
        <taxon>Anthozoa</taxon>
        <taxon>Hexacorallia</taxon>
        <taxon>Actiniaria</taxon>
        <taxon>Actiniidae</taxon>
        <taxon>Actinia</taxon>
    </lineage>
</organism>
<gene>
    <name evidence="3" type="primary">LOC116288692</name>
</gene>
<dbReference type="InterPro" id="IPR029417">
    <property type="entry name" value="FAM227"/>
</dbReference>
<comment type="similarity">
    <text evidence="1">Belongs to the FAM227 family.</text>
</comment>